<dbReference type="InterPro" id="IPR018484">
    <property type="entry name" value="FGGY_N"/>
</dbReference>
<dbReference type="GO" id="GO:0016301">
    <property type="term" value="F:kinase activity"/>
    <property type="evidence" value="ECO:0007669"/>
    <property type="project" value="UniProtKB-KW"/>
</dbReference>
<evidence type="ECO:0000313" key="6">
    <source>
        <dbReference type="EMBL" id="PWJ87873.1"/>
    </source>
</evidence>
<dbReference type="RefSeq" id="WP_109606059.1">
    <property type="nucleotide sequence ID" value="NZ_QGGI01000021.1"/>
</dbReference>
<dbReference type="Pfam" id="PF02782">
    <property type="entry name" value="FGGY_C"/>
    <property type="match status" value="1"/>
</dbReference>
<dbReference type="GO" id="GO:0005975">
    <property type="term" value="P:carbohydrate metabolic process"/>
    <property type="evidence" value="ECO:0007669"/>
    <property type="project" value="InterPro"/>
</dbReference>
<feature type="domain" description="Carbohydrate kinase FGGY C-terminal" evidence="5">
    <location>
        <begin position="256"/>
        <end position="439"/>
    </location>
</feature>
<dbReference type="Proteomes" id="UP000245921">
    <property type="component" value="Unassembled WGS sequence"/>
</dbReference>
<sequence length="492" mass="56276">MYYMGVDIGTTNTKAVLFDEKNNLIDIKSFGYKIIKNKDDRFQEQDPETIFYGVLNVIKNLKEKYDLNEKNLKFISFSAMMHSLILIDDNDEVISNCIIWADRRSESITDEYKTNYKAHKFYAISGTPAHPMSPFYKILWFKRNKKNLFMKTKKFISIKDYIFFKLFGKYITDYSIASATGLFDIRTLKWSEEIINEIGIDKSNLSEVVPTTHILKGINSDYKELENIKNVDFIVGASDGCLANLGSNSINKNVASVTIGTSGAIRTSCDQAYTDEQGKTFCYYLDENLYIIGGAINNGGIAYEWIIQKLFSDDKDYKDLDNRLKSVKEGSDGLIFIPFIFGERAPYWDSSLKGSFLGIKNNHTKDHFLKACVEGICFSIKDVLNSISSLSNGIKKINLNGGIFQSEEWIKTFSDISGIELNLYETHESSALGAIILGKKAVGEIKDLNDFSFDISEIKKYCFNSEKHEFYKKRFELYKEGINLLYKFNKKI</sequence>
<gene>
    <name evidence="6" type="ORF">C7380_1213</name>
</gene>
<dbReference type="InterPro" id="IPR000577">
    <property type="entry name" value="Carb_kinase_FGGY"/>
</dbReference>
<reference evidence="6 7" key="1">
    <citation type="submission" date="2018-05" db="EMBL/GenBank/DDBJ databases">
        <title>Genomic Encyclopedia of Type Strains, Phase IV (KMG-IV): sequencing the most valuable type-strain genomes for metagenomic binning, comparative biology and taxonomic classification.</title>
        <authorList>
            <person name="Goeker M."/>
        </authorList>
    </citation>
    <scope>NUCLEOTIDE SEQUENCE [LARGE SCALE GENOMIC DNA]</scope>
    <source>
        <strain evidence="6 7">DSM 24906</strain>
    </source>
</reference>
<comment type="similarity">
    <text evidence="1">Belongs to the FGGY kinase family.</text>
</comment>
<dbReference type="InterPro" id="IPR050406">
    <property type="entry name" value="FGGY_Carb_Kinase"/>
</dbReference>
<evidence type="ECO:0000259" key="4">
    <source>
        <dbReference type="Pfam" id="PF00370"/>
    </source>
</evidence>
<dbReference type="EMBL" id="QGGI01000021">
    <property type="protein sequence ID" value="PWJ87873.1"/>
    <property type="molecule type" value="Genomic_DNA"/>
</dbReference>
<proteinExistence type="inferred from homology"/>
<keyword evidence="7" id="KW-1185">Reference proteome</keyword>
<dbReference type="InterPro" id="IPR043129">
    <property type="entry name" value="ATPase_NBD"/>
</dbReference>
<evidence type="ECO:0000259" key="5">
    <source>
        <dbReference type="Pfam" id="PF02782"/>
    </source>
</evidence>
<comment type="caution">
    <text evidence="6">The sequence shown here is derived from an EMBL/GenBank/DDBJ whole genome shotgun (WGS) entry which is preliminary data.</text>
</comment>
<dbReference type="Gene3D" id="3.30.420.40">
    <property type="match status" value="2"/>
</dbReference>
<evidence type="ECO:0000256" key="3">
    <source>
        <dbReference type="ARBA" id="ARBA00022777"/>
    </source>
</evidence>
<dbReference type="SUPFAM" id="SSF53067">
    <property type="entry name" value="Actin-like ATPase domain"/>
    <property type="match status" value="2"/>
</dbReference>
<evidence type="ECO:0000256" key="2">
    <source>
        <dbReference type="ARBA" id="ARBA00022679"/>
    </source>
</evidence>
<dbReference type="PIRSF" id="PIRSF000538">
    <property type="entry name" value="GlpK"/>
    <property type="match status" value="1"/>
</dbReference>
<dbReference type="PANTHER" id="PTHR43095:SF2">
    <property type="entry name" value="GLUCONOKINASE"/>
    <property type="match status" value="1"/>
</dbReference>
<keyword evidence="2" id="KW-0808">Transferase</keyword>
<dbReference type="InterPro" id="IPR018485">
    <property type="entry name" value="FGGY_C"/>
</dbReference>
<evidence type="ECO:0000313" key="7">
    <source>
        <dbReference type="Proteomes" id="UP000245921"/>
    </source>
</evidence>
<dbReference type="AlphaFoldDB" id="A0AA45C510"/>
<evidence type="ECO:0000256" key="1">
    <source>
        <dbReference type="ARBA" id="ARBA00009156"/>
    </source>
</evidence>
<protein>
    <submittedName>
        <fullName evidence="6">Gluconate kinase (FGGY family)</fullName>
    </submittedName>
</protein>
<keyword evidence="3 6" id="KW-0418">Kinase</keyword>
<dbReference type="CDD" id="cd07770">
    <property type="entry name" value="ASKHA_NBD_FGGY_GntK"/>
    <property type="match status" value="1"/>
</dbReference>
<dbReference type="Pfam" id="PF00370">
    <property type="entry name" value="FGGY_N"/>
    <property type="match status" value="1"/>
</dbReference>
<feature type="domain" description="Carbohydrate kinase FGGY N-terminal" evidence="4">
    <location>
        <begin position="2"/>
        <end position="246"/>
    </location>
</feature>
<organism evidence="6 7">
    <name type="scientific">Oceanotoga teriensis</name>
    <dbReference type="NCBI Taxonomy" id="515440"/>
    <lineage>
        <taxon>Bacteria</taxon>
        <taxon>Thermotogati</taxon>
        <taxon>Thermotogota</taxon>
        <taxon>Thermotogae</taxon>
        <taxon>Petrotogales</taxon>
        <taxon>Petrotogaceae</taxon>
        <taxon>Oceanotoga</taxon>
    </lineage>
</organism>
<accession>A0AA45C510</accession>
<name>A0AA45C510_9BACT</name>
<dbReference type="PANTHER" id="PTHR43095">
    <property type="entry name" value="SUGAR KINASE"/>
    <property type="match status" value="1"/>
</dbReference>